<proteinExistence type="predicted"/>
<dbReference type="AlphaFoldDB" id="A0A0F9J718"/>
<accession>A0A0F9J718</accession>
<organism evidence="1">
    <name type="scientific">marine sediment metagenome</name>
    <dbReference type="NCBI Taxonomy" id="412755"/>
    <lineage>
        <taxon>unclassified sequences</taxon>
        <taxon>metagenomes</taxon>
        <taxon>ecological metagenomes</taxon>
    </lineage>
</organism>
<name>A0A0F9J718_9ZZZZ</name>
<protein>
    <submittedName>
        <fullName evidence="1">Uncharacterized protein</fullName>
    </submittedName>
</protein>
<dbReference type="EMBL" id="LAZR01012168">
    <property type="protein sequence ID" value="KKM28219.1"/>
    <property type="molecule type" value="Genomic_DNA"/>
</dbReference>
<evidence type="ECO:0000313" key="1">
    <source>
        <dbReference type="EMBL" id="KKM28219.1"/>
    </source>
</evidence>
<reference evidence="1" key="1">
    <citation type="journal article" date="2015" name="Nature">
        <title>Complex archaea that bridge the gap between prokaryotes and eukaryotes.</title>
        <authorList>
            <person name="Spang A."/>
            <person name="Saw J.H."/>
            <person name="Jorgensen S.L."/>
            <person name="Zaremba-Niedzwiedzka K."/>
            <person name="Martijn J."/>
            <person name="Lind A.E."/>
            <person name="van Eijk R."/>
            <person name="Schleper C."/>
            <person name="Guy L."/>
            <person name="Ettema T.J."/>
        </authorList>
    </citation>
    <scope>NUCLEOTIDE SEQUENCE</scope>
</reference>
<gene>
    <name evidence="1" type="ORF">LCGC14_1566860</name>
</gene>
<sequence length="49" mass="5196">MKAPLTIRIGAFDTDCVLGTVESEPSVASRAELVDMAEHIDRVGGWHGG</sequence>
<comment type="caution">
    <text evidence="1">The sequence shown here is derived from an EMBL/GenBank/DDBJ whole genome shotgun (WGS) entry which is preliminary data.</text>
</comment>